<feature type="repeat" description="ANK" evidence="3">
    <location>
        <begin position="21"/>
        <end position="53"/>
    </location>
</feature>
<dbReference type="InterPro" id="IPR050776">
    <property type="entry name" value="Ank_Repeat/CDKN_Inhibitor"/>
</dbReference>
<keyword evidence="2 3" id="KW-0040">ANK repeat</keyword>
<dbReference type="PROSITE" id="PS50297">
    <property type="entry name" value="ANK_REP_REGION"/>
    <property type="match status" value="1"/>
</dbReference>
<dbReference type="AlphaFoldDB" id="A0AAW0WL55"/>
<evidence type="ECO:0000313" key="5">
    <source>
        <dbReference type="Proteomes" id="UP001445076"/>
    </source>
</evidence>
<evidence type="ECO:0000256" key="1">
    <source>
        <dbReference type="ARBA" id="ARBA00022737"/>
    </source>
</evidence>
<dbReference type="SUPFAM" id="SSF48403">
    <property type="entry name" value="Ankyrin repeat"/>
    <property type="match status" value="1"/>
</dbReference>
<gene>
    <name evidence="4" type="ORF">OTU49_009146</name>
</gene>
<proteinExistence type="predicted"/>
<name>A0AAW0WL55_CHEQU</name>
<protein>
    <submittedName>
        <fullName evidence="4">Uncharacterized protein</fullName>
    </submittedName>
</protein>
<dbReference type="InterPro" id="IPR002110">
    <property type="entry name" value="Ankyrin_rpt"/>
</dbReference>
<evidence type="ECO:0000256" key="2">
    <source>
        <dbReference type="ARBA" id="ARBA00023043"/>
    </source>
</evidence>
<feature type="non-terminal residue" evidence="4">
    <location>
        <position position="173"/>
    </location>
</feature>
<sequence length="173" mass="19206">STEALRLLLASGCNVSAVNSQTFTAMHIAALSGNEAGVQELYKAGLNPETREESGLLAEDVAEVWGSHNTAWLLRKLPKLKTDSHTQSDTHSLMARSWQEYESEGHKTLEWVKKKDFVLLEASLPKNRDSHYQDVDGLTPLHWAAKLGFPTIVRSLIDNCKVLPWALTHDGES</sequence>
<dbReference type="SMART" id="SM00248">
    <property type="entry name" value="ANK"/>
    <property type="match status" value="2"/>
</dbReference>
<accession>A0AAW0WL55</accession>
<comment type="caution">
    <text evidence="4">The sequence shown here is derived from an EMBL/GenBank/DDBJ whole genome shotgun (WGS) entry which is preliminary data.</text>
</comment>
<feature type="repeat" description="ANK" evidence="3">
    <location>
        <begin position="136"/>
        <end position="159"/>
    </location>
</feature>
<reference evidence="4 5" key="1">
    <citation type="journal article" date="2024" name="BMC Genomics">
        <title>Genome assembly of redclaw crayfish (Cherax quadricarinatus) provides insights into its immune adaptation and hypoxia tolerance.</title>
        <authorList>
            <person name="Liu Z."/>
            <person name="Zheng J."/>
            <person name="Li H."/>
            <person name="Fang K."/>
            <person name="Wang S."/>
            <person name="He J."/>
            <person name="Zhou D."/>
            <person name="Weng S."/>
            <person name="Chi M."/>
            <person name="Gu Z."/>
            <person name="He J."/>
            <person name="Li F."/>
            <person name="Wang M."/>
        </authorList>
    </citation>
    <scope>NUCLEOTIDE SEQUENCE [LARGE SCALE GENOMIC DNA]</scope>
    <source>
        <strain evidence="4">ZL_2023a</strain>
    </source>
</reference>
<dbReference type="Pfam" id="PF00023">
    <property type="entry name" value="Ank"/>
    <property type="match status" value="1"/>
</dbReference>
<dbReference type="Pfam" id="PF13637">
    <property type="entry name" value="Ank_4"/>
    <property type="match status" value="1"/>
</dbReference>
<dbReference type="PANTHER" id="PTHR24201">
    <property type="entry name" value="ANK_REP_REGION DOMAIN-CONTAINING PROTEIN"/>
    <property type="match status" value="1"/>
</dbReference>
<evidence type="ECO:0000256" key="3">
    <source>
        <dbReference type="PROSITE-ProRule" id="PRU00023"/>
    </source>
</evidence>
<evidence type="ECO:0000313" key="4">
    <source>
        <dbReference type="EMBL" id="KAK8728164.1"/>
    </source>
</evidence>
<dbReference type="Gene3D" id="1.25.40.20">
    <property type="entry name" value="Ankyrin repeat-containing domain"/>
    <property type="match status" value="2"/>
</dbReference>
<feature type="non-terminal residue" evidence="4">
    <location>
        <position position="1"/>
    </location>
</feature>
<keyword evidence="1" id="KW-0677">Repeat</keyword>
<organism evidence="4 5">
    <name type="scientific">Cherax quadricarinatus</name>
    <name type="common">Australian red claw crayfish</name>
    <dbReference type="NCBI Taxonomy" id="27406"/>
    <lineage>
        <taxon>Eukaryota</taxon>
        <taxon>Metazoa</taxon>
        <taxon>Ecdysozoa</taxon>
        <taxon>Arthropoda</taxon>
        <taxon>Crustacea</taxon>
        <taxon>Multicrustacea</taxon>
        <taxon>Malacostraca</taxon>
        <taxon>Eumalacostraca</taxon>
        <taxon>Eucarida</taxon>
        <taxon>Decapoda</taxon>
        <taxon>Pleocyemata</taxon>
        <taxon>Astacidea</taxon>
        <taxon>Parastacoidea</taxon>
        <taxon>Parastacidae</taxon>
        <taxon>Cherax</taxon>
    </lineage>
</organism>
<dbReference type="InterPro" id="IPR036770">
    <property type="entry name" value="Ankyrin_rpt-contain_sf"/>
</dbReference>
<dbReference type="Proteomes" id="UP001445076">
    <property type="component" value="Unassembled WGS sequence"/>
</dbReference>
<dbReference type="EMBL" id="JARKIK010000072">
    <property type="protein sequence ID" value="KAK8728164.1"/>
    <property type="molecule type" value="Genomic_DNA"/>
</dbReference>
<keyword evidence="5" id="KW-1185">Reference proteome</keyword>
<dbReference type="PROSITE" id="PS50088">
    <property type="entry name" value="ANK_REPEAT"/>
    <property type="match status" value="2"/>
</dbReference>